<proteinExistence type="predicted"/>
<organism evidence="3 4">
    <name type="scientific">Chitinophaga pinensis (strain ATCC 43595 / DSM 2588 / LMG 13176 / NBRC 15968 / NCIMB 11800 / UQM 2034)</name>
    <dbReference type="NCBI Taxonomy" id="485918"/>
    <lineage>
        <taxon>Bacteria</taxon>
        <taxon>Pseudomonadati</taxon>
        <taxon>Bacteroidota</taxon>
        <taxon>Chitinophagia</taxon>
        <taxon>Chitinophagales</taxon>
        <taxon>Chitinophagaceae</taxon>
        <taxon>Chitinophaga</taxon>
    </lineage>
</organism>
<dbReference type="Proteomes" id="UP000002215">
    <property type="component" value="Chromosome"/>
</dbReference>
<dbReference type="AlphaFoldDB" id="A0A979G857"/>
<evidence type="ECO:0000259" key="2">
    <source>
        <dbReference type="Pfam" id="PF03779"/>
    </source>
</evidence>
<evidence type="ECO:0000313" key="3">
    <source>
        <dbReference type="EMBL" id="ACU62457.1"/>
    </source>
</evidence>
<feature type="transmembrane region" description="Helical" evidence="1">
    <location>
        <begin position="92"/>
        <end position="110"/>
    </location>
</feature>
<protein>
    <recommendedName>
        <fullName evidence="2">SPW repeat-containing integral membrane domain-containing protein</fullName>
    </recommendedName>
</protein>
<dbReference type="OrthoDB" id="129082at2"/>
<sequence length="130" mass="14477">MPFISTKTHALLDYTSGILLVATPWVFAFHDGSTAHWISVIYGIAILLISVITNYEGGFLRIISMRTHLTIDVIAGILLMASPWLLGFADRIFLPHLIIGSFEVLIGLLTDRTPFLLGKEMSVRTAHHFK</sequence>
<evidence type="ECO:0000256" key="1">
    <source>
        <dbReference type="SAM" id="Phobius"/>
    </source>
</evidence>
<reference evidence="4" key="1">
    <citation type="submission" date="2009-08" db="EMBL/GenBank/DDBJ databases">
        <title>The complete genome of Chitinophaga pinensis DSM 2588.</title>
        <authorList>
            <consortium name="US DOE Joint Genome Institute (JGI-PGF)"/>
            <person name="Lucas S."/>
            <person name="Copeland A."/>
            <person name="Lapidus A."/>
            <person name="Glavina del Rio T."/>
            <person name="Dalin E."/>
            <person name="Tice H."/>
            <person name="Bruce D."/>
            <person name="Goodwin L."/>
            <person name="Pitluck S."/>
            <person name="Kyrpides N."/>
            <person name="Mavromatis K."/>
            <person name="Ivanova N."/>
            <person name="Mikhailova N."/>
            <person name="Sims D."/>
            <person name="Meinche L."/>
            <person name="Brettin T."/>
            <person name="Detter J.C."/>
            <person name="Han C."/>
            <person name="Larimer F."/>
            <person name="Land M."/>
            <person name="Hauser L."/>
            <person name="Markowitz V."/>
            <person name="Cheng J.-F."/>
            <person name="Hugenholtz P."/>
            <person name="Woyke T."/>
            <person name="Wu D."/>
            <person name="Spring S."/>
            <person name="Klenk H.-P."/>
            <person name="Eisen J.A."/>
        </authorList>
    </citation>
    <scope>NUCLEOTIDE SEQUENCE [LARGE SCALE GENOMIC DNA]</scope>
    <source>
        <strain evidence="4">ATCC 43595 / DSM 2588 / LMG 13176 / NBRC 15968 / NCIMB 11800 / UQM 2034</strain>
    </source>
</reference>
<accession>A0A979G857</accession>
<dbReference type="RefSeq" id="WP_012792625.1">
    <property type="nucleotide sequence ID" value="NC_013132.1"/>
</dbReference>
<keyword evidence="1" id="KW-0472">Membrane</keyword>
<name>A0A979G857_CHIPD</name>
<feature type="transmembrane region" description="Helical" evidence="1">
    <location>
        <begin position="67"/>
        <end position="86"/>
    </location>
</feature>
<feature type="transmembrane region" description="Helical" evidence="1">
    <location>
        <begin position="35"/>
        <end position="55"/>
    </location>
</feature>
<reference evidence="3 4" key="2">
    <citation type="journal article" date="2010" name="Stand. Genomic Sci.">
        <title>Complete genome sequence of Chitinophaga pinensis type strain (UQM 2034).</title>
        <authorList>
            <person name="Glavina Del Rio T."/>
            <person name="Abt B."/>
            <person name="Spring S."/>
            <person name="Lapidus A."/>
            <person name="Nolan M."/>
            <person name="Tice H."/>
            <person name="Copeland A."/>
            <person name="Cheng J.F."/>
            <person name="Chen F."/>
            <person name="Bruce D."/>
            <person name="Goodwin L."/>
            <person name="Pitluck S."/>
            <person name="Ivanova N."/>
            <person name="Mavromatis K."/>
            <person name="Mikhailova N."/>
            <person name="Pati A."/>
            <person name="Chen A."/>
            <person name="Palaniappan K."/>
            <person name="Land M."/>
            <person name="Hauser L."/>
            <person name="Chang Y.J."/>
            <person name="Jeffries C.D."/>
            <person name="Chain P."/>
            <person name="Saunders E."/>
            <person name="Detter J.C."/>
            <person name="Brettin T."/>
            <person name="Rohde M."/>
            <person name="Goker M."/>
            <person name="Bristow J."/>
            <person name="Eisen J.A."/>
            <person name="Markowitz V."/>
            <person name="Hugenholtz P."/>
            <person name="Kyrpides N.C."/>
            <person name="Klenk H.P."/>
            <person name="Lucas S."/>
        </authorList>
    </citation>
    <scope>NUCLEOTIDE SEQUENCE [LARGE SCALE GENOMIC DNA]</scope>
    <source>
        <strain evidence="4">ATCC 43595 / DSM 2588 / LMG 13176 / NBRC 15968 / NCIMB 11800 / UQM 2034</strain>
    </source>
</reference>
<gene>
    <name evidence="3" type="ordered locus">Cpin_5024</name>
</gene>
<dbReference type="EMBL" id="CP001699">
    <property type="protein sequence ID" value="ACU62457.1"/>
    <property type="molecule type" value="Genomic_DNA"/>
</dbReference>
<feature type="domain" description="SPW repeat-containing integral membrane" evidence="2">
    <location>
        <begin position="9"/>
        <end position="108"/>
    </location>
</feature>
<feature type="transmembrane region" description="Helical" evidence="1">
    <location>
        <begin position="12"/>
        <end position="29"/>
    </location>
</feature>
<dbReference type="InterPro" id="IPR005530">
    <property type="entry name" value="SPW"/>
</dbReference>
<evidence type="ECO:0000313" key="4">
    <source>
        <dbReference type="Proteomes" id="UP000002215"/>
    </source>
</evidence>
<dbReference type="Pfam" id="PF03779">
    <property type="entry name" value="SPW"/>
    <property type="match status" value="1"/>
</dbReference>
<keyword evidence="1" id="KW-0812">Transmembrane</keyword>
<dbReference type="KEGG" id="cpi:Cpin_5024"/>
<keyword evidence="1" id="KW-1133">Transmembrane helix</keyword>